<dbReference type="Gene3D" id="2.40.50.140">
    <property type="entry name" value="Nucleic acid-binding proteins"/>
    <property type="match status" value="1"/>
</dbReference>
<keyword evidence="7 14" id="KW-0547">Nucleotide-binding</keyword>
<dbReference type="Pfam" id="PF01068">
    <property type="entry name" value="DNA_ligase_A_M"/>
    <property type="match status" value="1"/>
</dbReference>
<dbReference type="PROSITE" id="PS50160">
    <property type="entry name" value="DNA_LIGASE_A3"/>
    <property type="match status" value="1"/>
</dbReference>
<dbReference type="InterPro" id="IPR012310">
    <property type="entry name" value="DNA_ligase_ATP-dep_cent"/>
</dbReference>
<dbReference type="CDD" id="cd07901">
    <property type="entry name" value="Adenylation_DNA_ligase_Arch_LigB"/>
    <property type="match status" value="1"/>
</dbReference>
<dbReference type="InterPro" id="IPR036599">
    <property type="entry name" value="DNA_ligase_N_sf"/>
</dbReference>
<feature type="binding site" evidence="14">
    <location>
        <position position="420"/>
    </location>
    <ligand>
        <name>ATP</name>
        <dbReference type="ChEBI" id="CHEBI:30616"/>
    </ligand>
</feature>
<dbReference type="GO" id="GO:0046872">
    <property type="term" value="F:metal ion binding"/>
    <property type="evidence" value="ECO:0007669"/>
    <property type="project" value="UniProtKB-KW"/>
</dbReference>
<keyword evidence="9 14" id="KW-0067">ATP-binding</keyword>
<keyword evidence="4 14" id="KW-0132">Cell division</keyword>
<dbReference type="NCBIfam" id="TIGR00574">
    <property type="entry name" value="dnl1"/>
    <property type="match status" value="1"/>
</dbReference>
<dbReference type="InterPro" id="IPR000977">
    <property type="entry name" value="DNA_ligase_ATP-dep"/>
</dbReference>
<evidence type="ECO:0000313" key="17">
    <source>
        <dbReference type="EMBL" id="KXB03194.1"/>
    </source>
</evidence>
<dbReference type="InterPro" id="IPR050191">
    <property type="entry name" value="ATP-dep_DNA_ligase"/>
</dbReference>
<evidence type="ECO:0000256" key="5">
    <source>
        <dbReference type="ARBA" id="ARBA00022705"/>
    </source>
</evidence>
<keyword evidence="6 14" id="KW-0479">Metal-binding</keyword>
<dbReference type="Gene3D" id="3.30.470.30">
    <property type="entry name" value="DNA ligase/mRNA capping enzyme"/>
    <property type="match status" value="1"/>
</dbReference>
<organism evidence="17 18">
    <name type="scientific">candidate division MSBL1 archaeon SCGC-AAA261G05</name>
    <dbReference type="NCBI Taxonomy" id="1698276"/>
    <lineage>
        <taxon>Archaea</taxon>
        <taxon>Methanobacteriati</taxon>
        <taxon>Methanobacteriota</taxon>
        <taxon>candidate division MSBL1</taxon>
    </lineage>
</organism>
<feature type="binding site" evidence="14">
    <location>
        <position position="299"/>
    </location>
    <ligand>
        <name>ATP</name>
        <dbReference type="ChEBI" id="CHEBI:30616"/>
    </ligand>
</feature>
<dbReference type="InterPro" id="IPR022865">
    <property type="entry name" value="DNA_ligae_ATP-dep_bac/arc"/>
</dbReference>
<feature type="domain" description="ATP-dependent DNA ligase family profile" evidence="16">
    <location>
        <begin position="327"/>
        <end position="455"/>
    </location>
</feature>
<evidence type="ECO:0000256" key="2">
    <source>
        <dbReference type="ARBA" id="ARBA00013308"/>
    </source>
</evidence>
<keyword evidence="13 14" id="KW-0131">Cell cycle</keyword>
<proteinExistence type="inferred from homology"/>
<evidence type="ECO:0000256" key="3">
    <source>
        <dbReference type="ARBA" id="ARBA00022598"/>
    </source>
</evidence>
<dbReference type="GO" id="GO:0006310">
    <property type="term" value="P:DNA recombination"/>
    <property type="evidence" value="ECO:0007669"/>
    <property type="project" value="UniProtKB-UniRule"/>
</dbReference>
<evidence type="ECO:0000256" key="8">
    <source>
        <dbReference type="ARBA" id="ARBA00022763"/>
    </source>
</evidence>
<evidence type="ECO:0000256" key="14">
    <source>
        <dbReference type="HAMAP-Rule" id="MF_00407"/>
    </source>
</evidence>
<dbReference type="HAMAP" id="MF_00407">
    <property type="entry name" value="DNA_ligase"/>
    <property type="match status" value="1"/>
</dbReference>
<keyword evidence="12 14" id="KW-0234">DNA repair</keyword>
<reference evidence="17 18" key="1">
    <citation type="journal article" date="2016" name="Sci. Rep.">
        <title>Metabolic traits of an uncultured archaeal lineage -MSBL1- from brine pools of the Red Sea.</title>
        <authorList>
            <person name="Mwirichia R."/>
            <person name="Alam I."/>
            <person name="Rashid M."/>
            <person name="Vinu M."/>
            <person name="Ba-Alawi W."/>
            <person name="Anthony Kamau A."/>
            <person name="Kamanda Ngugi D."/>
            <person name="Goker M."/>
            <person name="Klenk H.P."/>
            <person name="Bajic V."/>
            <person name="Stingl U."/>
        </authorList>
    </citation>
    <scope>NUCLEOTIDE SEQUENCE [LARGE SCALE GENOMIC DNA]</scope>
    <source>
        <strain evidence="17">SCGC-AAA261G05</strain>
    </source>
</reference>
<comment type="caution">
    <text evidence="17">The sequence shown here is derived from an EMBL/GenBank/DDBJ whole genome shotgun (WGS) entry which is preliminary data.</text>
</comment>
<comment type="cofactor">
    <cofactor evidence="14">
        <name>Mg(2+)</name>
        <dbReference type="ChEBI" id="CHEBI:18420"/>
    </cofactor>
</comment>
<dbReference type="FunFam" id="1.10.3260.10:FF:000007">
    <property type="entry name" value="DNA ligase"/>
    <property type="match status" value="1"/>
</dbReference>
<feature type="binding site" evidence="14">
    <location>
        <position position="247"/>
    </location>
    <ligand>
        <name>ATP</name>
        <dbReference type="ChEBI" id="CHEBI:30616"/>
    </ligand>
</feature>
<feature type="binding site" evidence="14">
    <location>
        <position position="339"/>
    </location>
    <ligand>
        <name>ATP</name>
        <dbReference type="ChEBI" id="CHEBI:30616"/>
    </ligand>
</feature>
<dbReference type="GO" id="GO:0006281">
    <property type="term" value="P:DNA repair"/>
    <property type="evidence" value="ECO:0007669"/>
    <property type="project" value="UniProtKB-UniRule"/>
</dbReference>
<evidence type="ECO:0000259" key="16">
    <source>
        <dbReference type="PROSITE" id="PS50160"/>
    </source>
</evidence>
<sequence>MKYLSLAKSLEKLEDTTSYLEKNSIIADLLKETPSESMEMVVRLLLGRVYPAYVSQETGIGLQQLKKAVGKATGYSADDIDDLMEDIGDLGDVAEELTREKKQVTLAEGTLNVEEVYKNIHKLPTITGKGSVGRKTKTVDKLLADASPIEAKFIIRTVLGDLRIGVAEGRLRDAIAEAFDVSPESVEHAYMLTTDYGKVAKAVAEEGGEGLEGLGLTVGHPINPMLAQRSEGIDDILERMDGKAAFEIKLDGIRVQPHKKDDEVFLFTRRMEDYTSMFPELEKPLKKALKSDHAIVDGELVAINRDTGKPMPFQEVLHRRRKYDIKEVAEEIPVEIHLFDVLLAGEKTILDQPYIKRREKLEEIVKPSDKVKIVEQKTLTNPEEIKNFQQQALSKGHEGLLAKDLNSNYRAGRREFAWLKMKAKAETLDLAVIGAYAGKGKRAGLYGSYLLAARDPTSGELCTVTKVGSGYTDEELEELTNKFKKLTRKQKPSEVNAELEPDHWIKPEHVFEVIYDEIQKSPPEKHTSKYGLRFPRFVEQGMFCDIVSGVIF</sequence>
<keyword evidence="18" id="KW-1185">Reference proteome</keyword>
<dbReference type="Pfam" id="PF04675">
    <property type="entry name" value="DNA_ligase_A_N"/>
    <property type="match status" value="1"/>
</dbReference>
<dbReference type="SUPFAM" id="SSF117018">
    <property type="entry name" value="ATP-dependent DNA ligase DNA-binding domain"/>
    <property type="match status" value="1"/>
</dbReference>
<evidence type="ECO:0000256" key="4">
    <source>
        <dbReference type="ARBA" id="ARBA00022618"/>
    </source>
</evidence>
<dbReference type="GO" id="GO:0003910">
    <property type="term" value="F:DNA ligase (ATP) activity"/>
    <property type="evidence" value="ECO:0007669"/>
    <property type="project" value="UniProtKB-UniRule"/>
</dbReference>
<keyword evidence="10 14" id="KW-0460">Magnesium</keyword>
<dbReference type="GO" id="GO:0071897">
    <property type="term" value="P:DNA biosynthetic process"/>
    <property type="evidence" value="ECO:0007669"/>
    <property type="project" value="InterPro"/>
</dbReference>
<dbReference type="GO" id="GO:0005524">
    <property type="term" value="F:ATP binding"/>
    <property type="evidence" value="ECO:0007669"/>
    <property type="project" value="UniProtKB-UniRule"/>
</dbReference>
<dbReference type="InterPro" id="IPR016059">
    <property type="entry name" value="DNA_ligase_ATP-dep_CS"/>
</dbReference>
<gene>
    <name evidence="14" type="primary">lig</name>
    <name evidence="17" type="ORF">AKJ47_02685</name>
</gene>
<evidence type="ECO:0000256" key="10">
    <source>
        <dbReference type="ARBA" id="ARBA00022842"/>
    </source>
</evidence>
<dbReference type="SUPFAM" id="SSF56091">
    <property type="entry name" value="DNA ligase/mRNA capping enzyme, catalytic domain"/>
    <property type="match status" value="1"/>
</dbReference>
<evidence type="ECO:0000256" key="6">
    <source>
        <dbReference type="ARBA" id="ARBA00022723"/>
    </source>
</evidence>
<protein>
    <recommendedName>
        <fullName evidence="2 14">DNA ligase</fullName>
        <ecNumber evidence="14">6.5.1.1</ecNumber>
    </recommendedName>
    <alternativeName>
        <fullName evidence="14">Polydeoxyribonucleotide synthase [ATP]</fullName>
    </alternativeName>
</protein>
<dbReference type="SUPFAM" id="SSF50249">
    <property type="entry name" value="Nucleic acid-binding proteins"/>
    <property type="match status" value="1"/>
</dbReference>
<dbReference type="InterPro" id="IPR012308">
    <property type="entry name" value="DNA_ligase_ATP-dep_N"/>
</dbReference>
<evidence type="ECO:0000256" key="1">
    <source>
        <dbReference type="ARBA" id="ARBA00007572"/>
    </source>
</evidence>
<evidence type="ECO:0000313" key="18">
    <source>
        <dbReference type="Proteomes" id="UP000070405"/>
    </source>
</evidence>
<dbReference type="GO" id="GO:0051301">
    <property type="term" value="P:cell division"/>
    <property type="evidence" value="ECO:0007669"/>
    <property type="project" value="UniProtKB-KW"/>
</dbReference>
<feature type="binding site" evidence="14">
    <location>
        <position position="269"/>
    </location>
    <ligand>
        <name>ATP</name>
        <dbReference type="ChEBI" id="CHEBI:30616"/>
    </ligand>
</feature>
<dbReference type="InterPro" id="IPR012340">
    <property type="entry name" value="NA-bd_OB-fold"/>
</dbReference>
<dbReference type="EMBL" id="LHYA01000037">
    <property type="protein sequence ID" value="KXB03194.1"/>
    <property type="molecule type" value="Genomic_DNA"/>
</dbReference>
<dbReference type="FunFam" id="3.30.470.30:FF:000012">
    <property type="entry name" value="Probable DNA ligase"/>
    <property type="match status" value="1"/>
</dbReference>
<name>A0A133V9U0_9EURY</name>
<dbReference type="GO" id="GO:0006273">
    <property type="term" value="P:lagging strand elongation"/>
    <property type="evidence" value="ECO:0007669"/>
    <property type="project" value="TreeGrafter"/>
</dbReference>
<keyword evidence="5 14" id="KW-0235">DNA replication</keyword>
<evidence type="ECO:0000256" key="7">
    <source>
        <dbReference type="ARBA" id="ARBA00022741"/>
    </source>
</evidence>
<dbReference type="Pfam" id="PF04679">
    <property type="entry name" value="DNA_ligase_A_C"/>
    <property type="match status" value="1"/>
</dbReference>
<feature type="binding site" evidence="14">
    <location>
        <position position="254"/>
    </location>
    <ligand>
        <name>ATP</name>
        <dbReference type="ChEBI" id="CHEBI:30616"/>
    </ligand>
</feature>
<dbReference type="GO" id="GO:0003677">
    <property type="term" value="F:DNA binding"/>
    <property type="evidence" value="ECO:0007669"/>
    <property type="project" value="InterPro"/>
</dbReference>
<comment type="similarity">
    <text evidence="1 14 15">Belongs to the ATP-dependent DNA ligase family.</text>
</comment>
<dbReference type="AlphaFoldDB" id="A0A133V9U0"/>
<feature type="binding site" evidence="14">
    <location>
        <position position="414"/>
    </location>
    <ligand>
        <name>ATP</name>
        <dbReference type="ChEBI" id="CHEBI:30616"/>
    </ligand>
</feature>
<dbReference type="Gene3D" id="1.10.3260.10">
    <property type="entry name" value="DNA ligase, ATP-dependent, N-terminal domain"/>
    <property type="match status" value="1"/>
</dbReference>
<dbReference type="InterPro" id="IPR012309">
    <property type="entry name" value="DNA_ligase_ATP-dep_C"/>
</dbReference>
<accession>A0A133V9U0</accession>
<keyword evidence="8 14" id="KW-0227">DNA damage</keyword>
<keyword evidence="11 14" id="KW-0233">DNA recombination</keyword>
<evidence type="ECO:0000256" key="11">
    <source>
        <dbReference type="ARBA" id="ARBA00023172"/>
    </source>
</evidence>
<comment type="catalytic activity">
    <reaction evidence="14">
        <text>ATP + (deoxyribonucleotide)n-3'-hydroxyl + 5'-phospho-(deoxyribonucleotide)m = (deoxyribonucleotide)n+m + AMP + diphosphate.</text>
        <dbReference type="EC" id="6.5.1.1"/>
    </reaction>
</comment>
<evidence type="ECO:0000256" key="9">
    <source>
        <dbReference type="ARBA" id="ARBA00022840"/>
    </source>
</evidence>
<feature type="active site" description="N6-AMP-lysine intermediate" evidence="14">
    <location>
        <position position="249"/>
    </location>
</feature>
<dbReference type="Proteomes" id="UP000070405">
    <property type="component" value="Unassembled WGS sequence"/>
</dbReference>
<keyword evidence="3 14" id="KW-0436">Ligase</keyword>
<comment type="function">
    <text evidence="14">DNA ligase that seals nicks in double-stranded DNA during DNA replication, DNA recombination and DNA repair.</text>
</comment>
<dbReference type="PANTHER" id="PTHR45674:SF7">
    <property type="entry name" value="DNA LIGASE"/>
    <property type="match status" value="1"/>
</dbReference>
<dbReference type="PROSITE" id="PS00697">
    <property type="entry name" value="DNA_LIGASE_A1"/>
    <property type="match status" value="1"/>
</dbReference>
<evidence type="ECO:0000256" key="15">
    <source>
        <dbReference type="RuleBase" id="RU004196"/>
    </source>
</evidence>
<evidence type="ECO:0000256" key="13">
    <source>
        <dbReference type="ARBA" id="ARBA00023306"/>
    </source>
</evidence>
<dbReference type="EC" id="6.5.1.1" evidence="14"/>
<evidence type="ECO:0000256" key="12">
    <source>
        <dbReference type="ARBA" id="ARBA00023204"/>
    </source>
</evidence>
<dbReference type="PANTHER" id="PTHR45674">
    <property type="entry name" value="DNA LIGASE 1/3 FAMILY MEMBER"/>
    <property type="match status" value="1"/>
</dbReference>